<dbReference type="GO" id="GO:0019748">
    <property type="term" value="P:secondary metabolic process"/>
    <property type="evidence" value="ECO:0007669"/>
    <property type="project" value="InterPro"/>
</dbReference>
<keyword evidence="1" id="KW-0808">Transferase</keyword>
<sequence>MHHTLQETLTRLGLADPEPLAETVGARLWRVRQTDGTQAVLKLHKRADRGNEAAGAALLRAWTDRGAVRILTEAGPAVVMEWLDGPSLANVAIQDPKRAAQTLAHVSRRLHRDPVQIDRDLPRLSLVLAPLLRAVCSSDCPPSLRSELNEAIALARDLLATGTDKRPLHGDLHHANVILTDSGARVLDAKGFHGDISYELANAFRHPYALHALIRDPDWIEWCRGLYAGALNVPEPRLAQWAAVKCALSIVWRAKGPITRDPEADLLSALLDQARAVSTNRPS</sequence>
<dbReference type="GO" id="GO:0016773">
    <property type="term" value="F:phosphotransferase activity, alcohol group as acceptor"/>
    <property type="evidence" value="ECO:0007669"/>
    <property type="project" value="InterPro"/>
</dbReference>
<dbReference type="AlphaFoldDB" id="A0A1Y5SEE1"/>
<dbReference type="GO" id="GO:0016301">
    <property type="term" value="F:kinase activity"/>
    <property type="evidence" value="ECO:0007669"/>
    <property type="project" value="UniProtKB-KW"/>
</dbReference>
<evidence type="ECO:0000313" key="2">
    <source>
        <dbReference type="Proteomes" id="UP000193077"/>
    </source>
</evidence>
<dbReference type="SUPFAM" id="SSF56112">
    <property type="entry name" value="Protein kinase-like (PK-like)"/>
    <property type="match status" value="1"/>
</dbReference>
<dbReference type="EMBL" id="FWFO01000001">
    <property type="protein sequence ID" value="SLN36100.1"/>
    <property type="molecule type" value="Genomic_DNA"/>
</dbReference>
<accession>A0A1Y5SEE1</accession>
<evidence type="ECO:0000313" key="1">
    <source>
        <dbReference type="EMBL" id="SLN36100.1"/>
    </source>
</evidence>
<reference evidence="1 2" key="1">
    <citation type="submission" date="2017-03" db="EMBL/GenBank/DDBJ databases">
        <authorList>
            <person name="Afonso C.L."/>
            <person name="Miller P.J."/>
            <person name="Scott M.A."/>
            <person name="Spackman E."/>
            <person name="Goraichik I."/>
            <person name="Dimitrov K.M."/>
            <person name="Suarez D.L."/>
            <person name="Swayne D.E."/>
        </authorList>
    </citation>
    <scope>NUCLEOTIDE SEQUENCE [LARGE SCALE GENOMIC DNA]</scope>
    <source>
        <strain evidence="1 2">CECT 7639</strain>
    </source>
</reference>
<protein>
    <submittedName>
        <fullName evidence="1">Aminoglycoside/hydroxyurea antibiotic resistance kinase</fullName>
    </submittedName>
</protein>
<dbReference type="Proteomes" id="UP000193077">
    <property type="component" value="Unassembled WGS sequence"/>
</dbReference>
<dbReference type="InterPro" id="IPR011009">
    <property type="entry name" value="Kinase-like_dom_sf"/>
</dbReference>
<proteinExistence type="predicted"/>
<keyword evidence="1" id="KW-0418">Kinase</keyword>
<dbReference type="Pfam" id="PF04655">
    <property type="entry name" value="APH_6_hur"/>
    <property type="match status" value="1"/>
</dbReference>
<dbReference type="InterPro" id="IPR006748">
    <property type="entry name" value="NH2Glyco/OHUrea_AB-resist_kin"/>
</dbReference>
<name>A0A1Y5SEE1_9RHOB</name>
<keyword evidence="2" id="KW-1185">Reference proteome</keyword>
<gene>
    <name evidence="1" type="ORF">TRL7639_01732</name>
</gene>
<organism evidence="1 2">
    <name type="scientific">Falsiruegeria litorea R37</name>
    <dbReference type="NCBI Taxonomy" id="1200284"/>
    <lineage>
        <taxon>Bacteria</taxon>
        <taxon>Pseudomonadati</taxon>
        <taxon>Pseudomonadota</taxon>
        <taxon>Alphaproteobacteria</taxon>
        <taxon>Rhodobacterales</taxon>
        <taxon>Roseobacteraceae</taxon>
        <taxon>Falsiruegeria</taxon>
    </lineage>
</organism>